<evidence type="ECO:0000256" key="1">
    <source>
        <dbReference type="ARBA" id="ARBA00000148"/>
    </source>
</evidence>
<feature type="active site" description="Electrophile" evidence="9">
    <location>
        <position position="120"/>
    </location>
</feature>
<dbReference type="Pfam" id="PF00121">
    <property type="entry name" value="TIM"/>
    <property type="match status" value="1"/>
</dbReference>
<keyword evidence="5 9" id="KW-0312">Gluconeogenesis</keyword>
<keyword evidence="7 9" id="KW-0324">Glycolysis</keyword>
<dbReference type="GO" id="GO:0005829">
    <property type="term" value="C:cytosol"/>
    <property type="evidence" value="ECO:0007669"/>
    <property type="project" value="TreeGrafter"/>
</dbReference>
<dbReference type="HAMAP" id="MF_00147_B">
    <property type="entry name" value="TIM_B"/>
    <property type="match status" value="1"/>
</dbReference>
<dbReference type="UniPathway" id="UPA00138"/>
<dbReference type="InterPro" id="IPR020861">
    <property type="entry name" value="Triosephosphate_isomerase_AS"/>
</dbReference>
<evidence type="ECO:0000256" key="9">
    <source>
        <dbReference type="HAMAP-Rule" id="MF_00147"/>
    </source>
</evidence>
<comment type="pathway">
    <text evidence="3">Carbohydrate metabolism; erythritol degradation.</text>
</comment>
<dbReference type="AlphaFoldDB" id="A0A560AZZ1"/>
<dbReference type="GO" id="GO:0019563">
    <property type="term" value="P:glycerol catabolic process"/>
    <property type="evidence" value="ECO:0007669"/>
    <property type="project" value="TreeGrafter"/>
</dbReference>
<dbReference type="InterPro" id="IPR022896">
    <property type="entry name" value="TrioseP_Isoase_bac/euk"/>
</dbReference>
<protein>
    <recommendedName>
        <fullName evidence="9 10">Triosephosphate isomerase</fullName>
        <shortName evidence="9">TIM</shortName>
        <shortName evidence="9">TPI</shortName>
        <ecNumber evidence="9 10">5.3.1.1</ecNumber>
    </recommendedName>
    <alternativeName>
        <fullName evidence="9">Triose-phosphate isomerase</fullName>
    </alternativeName>
</protein>
<evidence type="ECO:0000313" key="12">
    <source>
        <dbReference type="EMBL" id="TWA65829.1"/>
    </source>
</evidence>
<comment type="subcellular location">
    <subcellularLocation>
        <location evidence="9 10">Cytoplasm</location>
    </subcellularLocation>
</comment>
<dbReference type="GO" id="GO:0046166">
    <property type="term" value="P:glyceraldehyde-3-phosphate biosynthetic process"/>
    <property type="evidence" value="ECO:0007669"/>
    <property type="project" value="TreeGrafter"/>
</dbReference>
<evidence type="ECO:0000256" key="8">
    <source>
        <dbReference type="ARBA" id="ARBA00023235"/>
    </source>
</evidence>
<evidence type="ECO:0000256" key="6">
    <source>
        <dbReference type="ARBA" id="ARBA00022490"/>
    </source>
</evidence>
<evidence type="ECO:0000313" key="13">
    <source>
        <dbReference type="Proteomes" id="UP000316083"/>
    </source>
</evidence>
<proteinExistence type="inferred from homology"/>
<organism evidence="12 13">
    <name type="scientific">Azospirillum brasilense</name>
    <dbReference type="NCBI Taxonomy" id="192"/>
    <lineage>
        <taxon>Bacteria</taxon>
        <taxon>Pseudomonadati</taxon>
        <taxon>Pseudomonadota</taxon>
        <taxon>Alphaproteobacteria</taxon>
        <taxon>Rhodospirillales</taxon>
        <taxon>Azospirillaceae</taxon>
        <taxon>Azospirillum</taxon>
    </lineage>
</organism>
<comment type="pathway">
    <text evidence="2 9 10">Carbohydrate degradation; glycolysis; D-glyceraldehyde 3-phosphate from glycerone phosphate: step 1/1.</text>
</comment>
<comment type="pathway">
    <text evidence="9 10">Carbohydrate biosynthesis; gluconeogenesis.</text>
</comment>
<dbReference type="SUPFAM" id="SSF51351">
    <property type="entry name" value="Triosephosphate isomerase (TIM)"/>
    <property type="match status" value="1"/>
</dbReference>
<feature type="region of interest" description="Disordered" evidence="11">
    <location>
        <begin position="1"/>
        <end position="20"/>
    </location>
</feature>
<dbReference type="PROSITE" id="PS51440">
    <property type="entry name" value="TIM_2"/>
    <property type="match status" value="1"/>
</dbReference>
<feature type="binding site" evidence="9">
    <location>
        <position position="234"/>
    </location>
    <ligand>
        <name>substrate</name>
    </ligand>
</feature>
<dbReference type="NCBIfam" id="TIGR00419">
    <property type="entry name" value="tim"/>
    <property type="match status" value="1"/>
</dbReference>
<sequence>MKTNTRDNAHFNEREPEDENAMAARRKLIAGNWKMNGLKADGLDLASDLAGRLTGAGTVAFDMLVCPPFPLLFPVGDAISGSPLALGAQDCHAKTSGAHTGDVSPAMLTDAGCRYVILGHSERRADHAESDAQVAAKAVAAHKAGLIAIICVGETEAQRDAGQANSVVASQLKGSIPEGATAVNTVIAYEPVWAIGTGKTATPDDVKAMHAHIRAELAGKTADPEAVRVLYGGSVKPGNAAELMAVENVDGALVGGAALKADDFWAIATSCR</sequence>
<dbReference type="UniPathway" id="UPA01066"/>
<dbReference type="EMBL" id="VITF01000009">
    <property type="protein sequence ID" value="TWA65829.1"/>
    <property type="molecule type" value="Genomic_DNA"/>
</dbReference>
<reference evidence="12 13" key="1">
    <citation type="submission" date="2019-06" db="EMBL/GenBank/DDBJ databases">
        <title>Genomic Encyclopedia of Type Strains, Phase IV (KMG-V): Genome sequencing to study the core and pangenomes of soil and plant-associated prokaryotes.</title>
        <authorList>
            <person name="Whitman W."/>
        </authorList>
    </citation>
    <scope>NUCLEOTIDE SEQUENCE [LARGE SCALE GENOMIC DNA]</scope>
    <source>
        <strain evidence="12 13">BR 11796</strain>
    </source>
</reference>
<feature type="binding site" evidence="9">
    <location>
        <position position="196"/>
    </location>
    <ligand>
        <name>substrate</name>
    </ligand>
</feature>
<dbReference type="PROSITE" id="PS00171">
    <property type="entry name" value="TIM_1"/>
    <property type="match status" value="1"/>
</dbReference>
<dbReference type="FunFam" id="3.20.20.70:FF:000016">
    <property type="entry name" value="Triosephosphate isomerase"/>
    <property type="match status" value="1"/>
</dbReference>
<feature type="compositionally biased region" description="Basic and acidic residues" evidence="11">
    <location>
        <begin position="1"/>
        <end position="14"/>
    </location>
</feature>
<evidence type="ECO:0000256" key="5">
    <source>
        <dbReference type="ARBA" id="ARBA00022432"/>
    </source>
</evidence>
<dbReference type="GO" id="GO:0004807">
    <property type="term" value="F:triose-phosphate isomerase activity"/>
    <property type="evidence" value="ECO:0007669"/>
    <property type="project" value="UniProtKB-UniRule"/>
</dbReference>
<dbReference type="PANTHER" id="PTHR21139">
    <property type="entry name" value="TRIOSEPHOSPHATE ISOMERASE"/>
    <property type="match status" value="1"/>
</dbReference>
<dbReference type="InterPro" id="IPR000652">
    <property type="entry name" value="Triosephosphate_isomerase"/>
</dbReference>
<comment type="similarity">
    <text evidence="4 9 10">Belongs to the triosephosphate isomerase family.</text>
</comment>
<dbReference type="EC" id="5.3.1.1" evidence="9 10"/>
<accession>A0A560AZZ1</accession>
<gene>
    <name evidence="9" type="primary">tpiA</name>
    <name evidence="12" type="ORF">FBZ82_10981</name>
</gene>
<dbReference type="Gene3D" id="3.20.20.70">
    <property type="entry name" value="Aldolase class I"/>
    <property type="match status" value="1"/>
</dbReference>
<evidence type="ECO:0000256" key="2">
    <source>
        <dbReference type="ARBA" id="ARBA00004680"/>
    </source>
</evidence>
<name>A0A560AZZ1_AZOBR</name>
<comment type="catalytic activity">
    <reaction evidence="9 10">
        <text>D-glyceraldehyde 3-phosphate = dihydroxyacetone phosphate</text>
        <dbReference type="Rhea" id="RHEA:18585"/>
        <dbReference type="ChEBI" id="CHEBI:57642"/>
        <dbReference type="ChEBI" id="CHEBI:59776"/>
        <dbReference type="EC" id="5.3.1.1"/>
    </reaction>
</comment>
<comment type="subunit">
    <text evidence="9 10">Homodimer.</text>
</comment>
<feature type="binding site" evidence="9">
    <location>
        <begin position="32"/>
        <end position="34"/>
    </location>
    <ligand>
        <name>substrate</name>
    </ligand>
</feature>
<dbReference type="GO" id="GO:0006096">
    <property type="term" value="P:glycolytic process"/>
    <property type="evidence" value="ECO:0007669"/>
    <property type="project" value="UniProtKB-UniRule"/>
</dbReference>
<evidence type="ECO:0000256" key="11">
    <source>
        <dbReference type="SAM" id="MobiDB-lite"/>
    </source>
</evidence>
<feature type="binding site" evidence="9">
    <location>
        <begin position="255"/>
        <end position="256"/>
    </location>
    <ligand>
        <name>substrate</name>
    </ligand>
</feature>
<evidence type="ECO:0000256" key="4">
    <source>
        <dbReference type="ARBA" id="ARBA00007422"/>
    </source>
</evidence>
<feature type="active site" description="Proton acceptor" evidence="9">
    <location>
        <position position="190"/>
    </location>
</feature>
<keyword evidence="6 9" id="KW-0963">Cytoplasm</keyword>
<comment type="caution">
    <text evidence="12">The sequence shown here is derived from an EMBL/GenBank/DDBJ whole genome shotgun (WGS) entry which is preliminary data.</text>
</comment>
<dbReference type="InterPro" id="IPR013785">
    <property type="entry name" value="Aldolase_TIM"/>
</dbReference>
<comment type="function">
    <text evidence="9">Involved in the gluconeogenesis. Catalyzes stereospecifically the conversion of dihydroxyacetone phosphate (DHAP) to D-glyceraldehyde-3-phosphate (G3P).</text>
</comment>
<dbReference type="PANTHER" id="PTHR21139:SF42">
    <property type="entry name" value="TRIOSEPHOSPHATE ISOMERASE"/>
    <property type="match status" value="1"/>
</dbReference>
<evidence type="ECO:0000256" key="10">
    <source>
        <dbReference type="RuleBase" id="RU363013"/>
    </source>
</evidence>
<comment type="catalytic activity">
    <reaction evidence="1">
        <text>L-erythrulose 1-phosphate = D-erythrulose 4-phosphate</text>
        <dbReference type="Rhea" id="RHEA:49588"/>
        <dbReference type="ChEBI" id="CHEBI:58002"/>
        <dbReference type="ChEBI" id="CHEBI:90796"/>
        <dbReference type="EC" id="5.3.1.33"/>
    </reaction>
</comment>
<dbReference type="InterPro" id="IPR035990">
    <property type="entry name" value="TIM_sf"/>
</dbReference>
<dbReference type="UniPathway" id="UPA00109">
    <property type="reaction ID" value="UER00189"/>
</dbReference>
<evidence type="ECO:0000256" key="3">
    <source>
        <dbReference type="ARBA" id="ARBA00004939"/>
    </source>
</evidence>
<dbReference type="GO" id="GO:0006094">
    <property type="term" value="P:gluconeogenesis"/>
    <property type="evidence" value="ECO:0007669"/>
    <property type="project" value="UniProtKB-UniRule"/>
</dbReference>
<keyword evidence="8 9" id="KW-0413">Isomerase</keyword>
<dbReference type="CDD" id="cd00311">
    <property type="entry name" value="TIM"/>
    <property type="match status" value="1"/>
</dbReference>
<dbReference type="Proteomes" id="UP000316083">
    <property type="component" value="Unassembled WGS sequence"/>
</dbReference>
<evidence type="ECO:0000256" key="7">
    <source>
        <dbReference type="ARBA" id="ARBA00023152"/>
    </source>
</evidence>